<evidence type="ECO:0000256" key="2">
    <source>
        <dbReference type="ARBA" id="ARBA00021157"/>
    </source>
</evidence>
<dbReference type="GO" id="GO:0072479">
    <property type="term" value="P:response to mitotic cell cycle spindle assembly checkpoint signaling"/>
    <property type="evidence" value="ECO:0007669"/>
    <property type="project" value="UniProtKB-ARBA"/>
</dbReference>
<evidence type="ECO:0000256" key="13">
    <source>
        <dbReference type="PROSITE-ProRule" id="PRU10141"/>
    </source>
</evidence>
<dbReference type="CDD" id="cd14007">
    <property type="entry name" value="STKc_Aurora"/>
    <property type="match status" value="1"/>
</dbReference>
<comment type="catalytic activity">
    <reaction evidence="9 15">
        <text>L-seryl-[protein] + ATP = O-phospho-L-seryl-[protein] + ADP + H(+)</text>
        <dbReference type="Rhea" id="RHEA:17989"/>
        <dbReference type="Rhea" id="RHEA-COMP:9863"/>
        <dbReference type="Rhea" id="RHEA-COMP:11604"/>
        <dbReference type="ChEBI" id="CHEBI:15378"/>
        <dbReference type="ChEBI" id="CHEBI:29999"/>
        <dbReference type="ChEBI" id="CHEBI:30616"/>
        <dbReference type="ChEBI" id="CHEBI:83421"/>
        <dbReference type="ChEBI" id="CHEBI:456216"/>
        <dbReference type="EC" id="2.7.11.1"/>
    </reaction>
</comment>
<evidence type="ECO:0000259" key="17">
    <source>
        <dbReference type="PROSITE" id="PS50011"/>
    </source>
</evidence>
<evidence type="ECO:0000256" key="11">
    <source>
        <dbReference type="PIRSR" id="PIRSR630616-2"/>
    </source>
</evidence>
<dbReference type="InterPro" id="IPR011009">
    <property type="entry name" value="Kinase-like_dom_sf"/>
</dbReference>
<comment type="catalytic activity">
    <reaction evidence="8 15">
        <text>L-threonyl-[protein] + ATP = O-phospho-L-threonyl-[protein] + ADP + H(+)</text>
        <dbReference type="Rhea" id="RHEA:46608"/>
        <dbReference type="Rhea" id="RHEA-COMP:11060"/>
        <dbReference type="Rhea" id="RHEA-COMP:11605"/>
        <dbReference type="ChEBI" id="CHEBI:15378"/>
        <dbReference type="ChEBI" id="CHEBI:30013"/>
        <dbReference type="ChEBI" id="CHEBI:30616"/>
        <dbReference type="ChEBI" id="CHEBI:61977"/>
        <dbReference type="ChEBI" id="CHEBI:456216"/>
        <dbReference type="EC" id="2.7.11.1"/>
    </reaction>
</comment>
<evidence type="ECO:0000256" key="3">
    <source>
        <dbReference type="ARBA" id="ARBA00022527"/>
    </source>
</evidence>
<dbReference type="Proteomes" id="UP000799753">
    <property type="component" value="Unassembled WGS sequence"/>
</dbReference>
<keyword evidence="19" id="KW-1185">Reference proteome</keyword>
<feature type="binding site" evidence="11">
    <location>
        <position position="192"/>
    </location>
    <ligand>
        <name>ATP</name>
        <dbReference type="ChEBI" id="CHEBI:30616"/>
    </ligand>
</feature>
<dbReference type="GO" id="GO:0008608">
    <property type="term" value="P:attachment of spindle microtubules to kinetochore"/>
    <property type="evidence" value="ECO:0007669"/>
    <property type="project" value="UniProtKB-ARBA"/>
</dbReference>
<keyword evidence="6 15" id="KW-0418">Kinase</keyword>
<organism evidence="18 19">
    <name type="scientific">Massarina eburnea CBS 473.64</name>
    <dbReference type="NCBI Taxonomy" id="1395130"/>
    <lineage>
        <taxon>Eukaryota</taxon>
        <taxon>Fungi</taxon>
        <taxon>Dikarya</taxon>
        <taxon>Ascomycota</taxon>
        <taxon>Pezizomycotina</taxon>
        <taxon>Dothideomycetes</taxon>
        <taxon>Pleosporomycetidae</taxon>
        <taxon>Pleosporales</taxon>
        <taxon>Massarineae</taxon>
        <taxon>Massarinaceae</taxon>
        <taxon>Massarina</taxon>
    </lineage>
</organism>
<evidence type="ECO:0000256" key="16">
    <source>
        <dbReference type="SAM" id="MobiDB-lite"/>
    </source>
</evidence>
<keyword evidence="5 11" id="KW-0547">Nucleotide-binding</keyword>
<accession>A0A6A6RP60</accession>
<sequence length="336" mass="37928">MQQPAENLATITEHEVVHGPSFIDGDKGKGKGNSSTLRPPRTDLTIASFELGGKLGSGQFGHVHLARHRATDYICALKLISKADCVKGGQEEMVRRELEVHTNLAHANILRIFAWFHDNDNICLVLEYAPNGTLFSLLGKQPERRFSESMTATYISQIAQGLRYMHRKNIIHRDIKPENILLGFHHEIKLADFGWSVHSVSNLRSTVCGTIDYLAPEIAIMLTKPGKTDQWYTNAVDQWSLGVLTYELLTGRTPFETWDAEATKRRIAEFKGMVRFPQHVSKAAEDFIKQLLNLDAEKRLGLSEVLQHPWILGHVARSEKTGLRSLHYLLEEALDD</sequence>
<keyword evidence="4 15" id="KW-0808">Transferase</keyword>
<dbReference type="GO" id="GO:0005524">
    <property type="term" value="F:ATP binding"/>
    <property type="evidence" value="ECO:0007669"/>
    <property type="project" value="UniProtKB-UniRule"/>
</dbReference>
<dbReference type="SUPFAM" id="SSF56112">
    <property type="entry name" value="Protein kinase-like (PK-like)"/>
    <property type="match status" value="1"/>
</dbReference>
<evidence type="ECO:0000313" key="18">
    <source>
        <dbReference type="EMBL" id="KAF2635978.1"/>
    </source>
</evidence>
<evidence type="ECO:0000256" key="1">
    <source>
        <dbReference type="ARBA" id="ARBA00012513"/>
    </source>
</evidence>
<dbReference type="PANTHER" id="PTHR24350">
    <property type="entry name" value="SERINE/THREONINE-PROTEIN KINASE IAL-RELATED"/>
    <property type="match status" value="1"/>
</dbReference>
<dbReference type="Pfam" id="PF00069">
    <property type="entry name" value="Pkinase"/>
    <property type="match status" value="1"/>
</dbReference>
<evidence type="ECO:0000256" key="9">
    <source>
        <dbReference type="ARBA" id="ARBA00048679"/>
    </source>
</evidence>
<keyword evidence="7 11" id="KW-0067">ATP-binding</keyword>
<dbReference type="AlphaFoldDB" id="A0A6A6RP60"/>
<dbReference type="GO" id="GO:0090266">
    <property type="term" value="P:regulation of mitotic cell cycle spindle assembly checkpoint"/>
    <property type="evidence" value="ECO:0007669"/>
    <property type="project" value="UniProtKB-ARBA"/>
</dbReference>
<gene>
    <name evidence="18" type="ORF">P280DRAFT_410317</name>
</gene>
<keyword evidence="3 14" id="KW-0723">Serine/threonine-protein kinase</keyword>
<feature type="region of interest" description="Disordered" evidence="16">
    <location>
        <begin position="19"/>
        <end position="39"/>
    </location>
</feature>
<dbReference type="InterPro" id="IPR000719">
    <property type="entry name" value="Prot_kinase_dom"/>
</dbReference>
<evidence type="ECO:0000256" key="7">
    <source>
        <dbReference type="ARBA" id="ARBA00022840"/>
    </source>
</evidence>
<dbReference type="PROSITE" id="PS00107">
    <property type="entry name" value="PROTEIN_KINASE_ATP"/>
    <property type="match status" value="1"/>
</dbReference>
<dbReference type="PROSITE" id="PS50011">
    <property type="entry name" value="PROTEIN_KINASE_DOM"/>
    <property type="match status" value="1"/>
</dbReference>
<dbReference type="GO" id="GO:0032133">
    <property type="term" value="C:chromosome passenger complex"/>
    <property type="evidence" value="ECO:0007669"/>
    <property type="project" value="UniProtKB-ARBA"/>
</dbReference>
<proteinExistence type="inferred from homology"/>
<evidence type="ECO:0000256" key="4">
    <source>
        <dbReference type="ARBA" id="ARBA00022679"/>
    </source>
</evidence>
<dbReference type="GO" id="GO:0000776">
    <property type="term" value="C:kinetochore"/>
    <property type="evidence" value="ECO:0007669"/>
    <property type="project" value="UniProtKB-ARBA"/>
</dbReference>
<evidence type="ECO:0000313" key="19">
    <source>
        <dbReference type="Proteomes" id="UP000799753"/>
    </source>
</evidence>
<evidence type="ECO:0000256" key="5">
    <source>
        <dbReference type="ARBA" id="ARBA00022741"/>
    </source>
</evidence>
<dbReference type="EC" id="2.7.11.1" evidence="1 15"/>
<evidence type="ECO:0000256" key="15">
    <source>
        <dbReference type="RuleBase" id="RU367134"/>
    </source>
</evidence>
<dbReference type="GO" id="GO:0045143">
    <property type="term" value="P:homologous chromosome segregation"/>
    <property type="evidence" value="ECO:0007669"/>
    <property type="project" value="UniProtKB-ARBA"/>
</dbReference>
<evidence type="ECO:0000256" key="10">
    <source>
        <dbReference type="PIRSR" id="PIRSR630616-1"/>
    </source>
</evidence>
<dbReference type="Gene3D" id="1.10.510.10">
    <property type="entry name" value="Transferase(Phosphotransferase) domain 1"/>
    <property type="match status" value="1"/>
</dbReference>
<dbReference type="FunFam" id="1.10.510.10:FF:000235">
    <property type="entry name" value="Serine/threonine-protein kinase ark1"/>
    <property type="match status" value="1"/>
</dbReference>
<dbReference type="InterPro" id="IPR017441">
    <property type="entry name" value="Protein_kinase_ATP_BS"/>
</dbReference>
<dbReference type="GO" id="GO:0044779">
    <property type="term" value="P:meiotic spindle checkpoint signaling"/>
    <property type="evidence" value="ECO:0007669"/>
    <property type="project" value="UniProtKB-ARBA"/>
</dbReference>
<feature type="binding site" evidence="11 13">
    <location>
        <position position="78"/>
    </location>
    <ligand>
        <name>ATP</name>
        <dbReference type="ChEBI" id="CHEBI:30616"/>
    </ligand>
</feature>
<feature type="active site" description="Proton acceptor" evidence="10">
    <location>
        <position position="174"/>
    </location>
</feature>
<dbReference type="GO" id="GO:1902115">
    <property type="term" value="P:regulation of organelle assembly"/>
    <property type="evidence" value="ECO:0007669"/>
    <property type="project" value="UniProtKB-ARBA"/>
</dbReference>
<dbReference type="OrthoDB" id="377346at2759"/>
<evidence type="ECO:0000256" key="6">
    <source>
        <dbReference type="ARBA" id="ARBA00022777"/>
    </source>
</evidence>
<feature type="domain" description="Protein kinase" evidence="17">
    <location>
        <begin position="49"/>
        <end position="311"/>
    </location>
</feature>
<dbReference type="FunFam" id="3.30.200.20:FF:000042">
    <property type="entry name" value="Aurora kinase A"/>
    <property type="match status" value="1"/>
</dbReference>
<comment type="similarity">
    <text evidence="15">Belongs to the protein kinase superfamily. Ser/Thr protein kinase family. Aurora subfamily.</text>
</comment>
<feature type="cross-link" description="Glycyl lysine isopeptide (Lys-Gly) (interchain with G-Cter in SUMO2)" evidence="12">
    <location>
        <position position="176"/>
    </location>
</feature>
<protein>
    <recommendedName>
        <fullName evidence="2 15">Aurora kinase</fullName>
        <ecNumber evidence="1 15">2.7.11.1</ecNumber>
    </recommendedName>
</protein>
<dbReference type="GO" id="GO:0004674">
    <property type="term" value="F:protein serine/threonine kinase activity"/>
    <property type="evidence" value="ECO:0007669"/>
    <property type="project" value="UniProtKB-KW"/>
</dbReference>
<name>A0A6A6RP60_9PLEO</name>
<dbReference type="GO" id="GO:0051233">
    <property type="term" value="C:spindle midzone"/>
    <property type="evidence" value="ECO:0007669"/>
    <property type="project" value="UniProtKB-ARBA"/>
</dbReference>
<dbReference type="GO" id="GO:0032465">
    <property type="term" value="P:regulation of cytokinesis"/>
    <property type="evidence" value="ECO:0007669"/>
    <property type="project" value="UniProtKB-ARBA"/>
</dbReference>
<feature type="binding site" evidence="11">
    <location>
        <begin position="178"/>
        <end position="179"/>
    </location>
    <ligand>
        <name>ATP</name>
        <dbReference type="ChEBI" id="CHEBI:30616"/>
    </ligand>
</feature>
<dbReference type="InterPro" id="IPR030616">
    <property type="entry name" value="Aur-like"/>
</dbReference>
<evidence type="ECO:0000256" key="12">
    <source>
        <dbReference type="PIRSR" id="PIRSR630616-3"/>
    </source>
</evidence>
<evidence type="ECO:0000256" key="8">
    <source>
        <dbReference type="ARBA" id="ARBA00047899"/>
    </source>
</evidence>
<dbReference type="SMART" id="SM00220">
    <property type="entry name" value="S_TKc"/>
    <property type="match status" value="1"/>
</dbReference>
<feature type="binding site" evidence="11">
    <location>
        <begin position="127"/>
        <end position="129"/>
    </location>
    <ligand>
        <name>ATP</name>
        <dbReference type="ChEBI" id="CHEBI:30616"/>
    </ligand>
</feature>
<reference evidence="18" key="1">
    <citation type="journal article" date="2020" name="Stud. Mycol.">
        <title>101 Dothideomycetes genomes: a test case for predicting lifestyles and emergence of pathogens.</title>
        <authorList>
            <person name="Haridas S."/>
            <person name="Albert R."/>
            <person name="Binder M."/>
            <person name="Bloem J."/>
            <person name="Labutti K."/>
            <person name="Salamov A."/>
            <person name="Andreopoulos B."/>
            <person name="Baker S."/>
            <person name="Barry K."/>
            <person name="Bills G."/>
            <person name="Bluhm B."/>
            <person name="Cannon C."/>
            <person name="Castanera R."/>
            <person name="Culley D."/>
            <person name="Daum C."/>
            <person name="Ezra D."/>
            <person name="Gonzalez J."/>
            <person name="Henrissat B."/>
            <person name="Kuo A."/>
            <person name="Liang C."/>
            <person name="Lipzen A."/>
            <person name="Lutzoni F."/>
            <person name="Magnuson J."/>
            <person name="Mondo S."/>
            <person name="Nolan M."/>
            <person name="Ohm R."/>
            <person name="Pangilinan J."/>
            <person name="Park H.-J."/>
            <person name="Ramirez L."/>
            <person name="Alfaro M."/>
            <person name="Sun H."/>
            <person name="Tritt A."/>
            <person name="Yoshinaga Y."/>
            <person name="Zwiers L.-H."/>
            <person name="Turgeon B."/>
            <person name="Goodwin S."/>
            <person name="Spatafora J."/>
            <person name="Crous P."/>
            <person name="Grigoriev I."/>
        </authorList>
    </citation>
    <scope>NUCLEOTIDE SEQUENCE</scope>
    <source>
        <strain evidence="18">CBS 473.64</strain>
    </source>
</reference>
<dbReference type="PROSITE" id="PS00108">
    <property type="entry name" value="PROTEIN_KINASE_ST"/>
    <property type="match status" value="1"/>
</dbReference>
<dbReference type="InterPro" id="IPR008271">
    <property type="entry name" value="Ser/Thr_kinase_AS"/>
</dbReference>
<dbReference type="EMBL" id="MU006801">
    <property type="protein sequence ID" value="KAF2635978.1"/>
    <property type="molecule type" value="Genomic_DNA"/>
</dbReference>
<dbReference type="GO" id="GO:0000819">
    <property type="term" value="P:sister chromatid segregation"/>
    <property type="evidence" value="ECO:0007669"/>
    <property type="project" value="UniProtKB-ARBA"/>
</dbReference>
<evidence type="ECO:0000256" key="14">
    <source>
        <dbReference type="RuleBase" id="RU000304"/>
    </source>
</evidence>